<organism evidence="5 6">
    <name type="scientific">Sphingobacterium daejeonense</name>
    <dbReference type="NCBI Taxonomy" id="371142"/>
    <lineage>
        <taxon>Bacteria</taxon>
        <taxon>Pseudomonadati</taxon>
        <taxon>Bacteroidota</taxon>
        <taxon>Sphingobacteriia</taxon>
        <taxon>Sphingobacteriales</taxon>
        <taxon>Sphingobacteriaceae</taxon>
        <taxon>Sphingobacterium</taxon>
    </lineage>
</organism>
<keyword evidence="6" id="KW-1185">Reference proteome</keyword>
<reference evidence="6" key="1">
    <citation type="journal article" date="2019" name="Int. J. Syst. Evol. Microbiol.">
        <title>The Global Catalogue of Microorganisms (GCM) 10K type strain sequencing project: providing services to taxonomists for standard genome sequencing and annotation.</title>
        <authorList>
            <consortium name="The Broad Institute Genomics Platform"/>
            <consortium name="The Broad Institute Genome Sequencing Center for Infectious Disease"/>
            <person name="Wu L."/>
            <person name="Ma J."/>
        </authorList>
    </citation>
    <scope>NUCLEOTIDE SEQUENCE [LARGE SCALE GENOMIC DNA]</scope>
    <source>
        <strain evidence="6">CCUG 52468</strain>
    </source>
</reference>
<evidence type="ECO:0000313" key="5">
    <source>
        <dbReference type="EMBL" id="MFD1164485.1"/>
    </source>
</evidence>
<keyword evidence="3" id="KW-0046">Antibiotic resistance</keyword>
<name>A0ABW3RHE5_9SPHI</name>
<dbReference type="InterPro" id="IPR029068">
    <property type="entry name" value="Glyas_Bleomycin-R_OHBP_Dase"/>
</dbReference>
<dbReference type="Proteomes" id="UP001597205">
    <property type="component" value="Unassembled WGS sequence"/>
</dbReference>
<dbReference type="PROSITE" id="PS51819">
    <property type="entry name" value="VOC"/>
    <property type="match status" value="1"/>
</dbReference>
<comment type="similarity">
    <text evidence="1">Belongs to the bleomycin resistance protein family.</text>
</comment>
<dbReference type="InterPro" id="IPR037523">
    <property type="entry name" value="VOC_core"/>
</dbReference>
<dbReference type="CDD" id="cd08349">
    <property type="entry name" value="BLMA_like"/>
    <property type="match status" value="1"/>
</dbReference>
<sequence length="119" mass="13880">MLTAVCPKLPMRVKTITREFYVNQLGFQEDGFETYESYMILKKDNLELHFFIFLDLVPEENYGQVYFRTDNIDLLYQNLINDGVTIHPNGSLAVKPWGMKEFSILDPDNNLITFGQYGN</sequence>
<dbReference type="SUPFAM" id="SSF54593">
    <property type="entry name" value="Glyoxalase/Bleomycin resistance protein/Dihydroxybiphenyl dioxygenase"/>
    <property type="match status" value="1"/>
</dbReference>
<evidence type="ECO:0000259" key="4">
    <source>
        <dbReference type="PROSITE" id="PS51819"/>
    </source>
</evidence>
<dbReference type="RefSeq" id="WP_099372390.1">
    <property type="nucleotide sequence ID" value="NZ_JALXMZ010000019.1"/>
</dbReference>
<dbReference type="EMBL" id="JBHTKY010000002">
    <property type="protein sequence ID" value="MFD1164485.1"/>
    <property type="molecule type" value="Genomic_DNA"/>
</dbReference>
<accession>A0ABW3RHE5</accession>
<evidence type="ECO:0000256" key="1">
    <source>
        <dbReference type="ARBA" id="ARBA00011051"/>
    </source>
</evidence>
<evidence type="ECO:0000256" key="3">
    <source>
        <dbReference type="ARBA" id="ARBA00023251"/>
    </source>
</evidence>
<proteinExistence type="inferred from homology"/>
<protein>
    <recommendedName>
        <fullName evidence="2">Bleomycin resistance protein</fullName>
    </recommendedName>
</protein>
<feature type="domain" description="VOC" evidence="4">
    <location>
        <begin position="1"/>
        <end position="117"/>
    </location>
</feature>
<evidence type="ECO:0000313" key="6">
    <source>
        <dbReference type="Proteomes" id="UP001597205"/>
    </source>
</evidence>
<evidence type="ECO:0000256" key="2">
    <source>
        <dbReference type="ARBA" id="ARBA00021572"/>
    </source>
</evidence>
<dbReference type="Gene3D" id="3.10.180.10">
    <property type="entry name" value="2,3-Dihydroxybiphenyl 1,2-Dioxygenase, domain 1"/>
    <property type="match status" value="1"/>
</dbReference>
<comment type="caution">
    <text evidence="5">The sequence shown here is derived from an EMBL/GenBank/DDBJ whole genome shotgun (WGS) entry which is preliminary data.</text>
</comment>
<gene>
    <name evidence="5" type="ORF">ACFQ2C_02590</name>
</gene>
<dbReference type="InterPro" id="IPR000335">
    <property type="entry name" value="Bleomycin-R"/>
</dbReference>